<keyword evidence="3" id="KW-1185">Reference proteome</keyword>
<evidence type="ECO:0000313" key="3">
    <source>
        <dbReference type="Proteomes" id="UP001302443"/>
    </source>
</evidence>
<dbReference type="SUPFAM" id="SSF52540">
    <property type="entry name" value="P-loop containing nucleoside triphosphate hydrolases"/>
    <property type="match status" value="1"/>
</dbReference>
<dbReference type="EMBL" id="CP135990">
    <property type="protein sequence ID" value="WPA91294.1"/>
    <property type="molecule type" value="Genomic_DNA"/>
</dbReference>
<organism evidence="2 3">
    <name type="scientific">Providencia zhijiangensis</name>
    <dbReference type="NCBI Taxonomy" id="3053982"/>
    <lineage>
        <taxon>Bacteria</taxon>
        <taxon>Pseudomonadati</taxon>
        <taxon>Pseudomonadota</taxon>
        <taxon>Gammaproteobacteria</taxon>
        <taxon>Enterobacterales</taxon>
        <taxon>Morganellaceae</taxon>
        <taxon>Providencia</taxon>
    </lineage>
</organism>
<accession>A0ABZ0MZ22</accession>
<dbReference type="Proteomes" id="UP001302443">
    <property type="component" value="Chromosome"/>
</dbReference>
<gene>
    <name evidence="2" type="ORF">QS795_012510</name>
</gene>
<dbReference type="GO" id="GO:0004386">
    <property type="term" value="F:helicase activity"/>
    <property type="evidence" value="ECO:0007669"/>
    <property type="project" value="UniProtKB-KW"/>
</dbReference>
<proteinExistence type="predicted"/>
<keyword evidence="2" id="KW-0067">ATP-binding</keyword>
<protein>
    <submittedName>
        <fullName evidence="2">DEAD/DEAH box helicase family protein</fullName>
    </submittedName>
</protein>
<keyword evidence="2" id="KW-0547">Nucleotide-binding</keyword>
<evidence type="ECO:0000313" key="2">
    <source>
        <dbReference type="EMBL" id="WPA91294.1"/>
    </source>
</evidence>
<dbReference type="InterPro" id="IPR027417">
    <property type="entry name" value="P-loop_NTPase"/>
</dbReference>
<dbReference type="RefSeq" id="WP_318626516.1">
    <property type="nucleotide sequence ID" value="NZ_CP135990.1"/>
</dbReference>
<keyword evidence="2" id="KW-0378">Hydrolase</keyword>
<evidence type="ECO:0000256" key="1">
    <source>
        <dbReference type="SAM" id="Coils"/>
    </source>
</evidence>
<keyword evidence="1" id="KW-0175">Coiled coil</keyword>
<name>A0ABZ0MZ22_9GAMM</name>
<sequence>MEMISNENDENEKKLYFTWYKNKYSSGNKKSKDIIHSNQCWSSLVKYFLNKNEWLYFNASNMNEYENAKNNFDGIIFAEMVKNKERNSDNVINHYAIVLDIDGNMSISDVKNELKEYEYLLYSTGSQGLKKGDRFRIILPLLNPVSKDEYNSYSVSLMSIFYYSDPSFCKTLQLQYLPFINKAYESEFISEHNQGSFFDITKLEKNQIIENKFSSDVFKKIENNYIYEVGNKDEILKLIIEKNKGNLGYDEKLKLTSSLKNAGYQENDIIETIDLVSKIGSKNFGLDMYKKANPSYGSIFSLRNFLPEKSKVLLKTNAVINDVNSTYDSIYTLNEDQFLSEIIDEIEFKEGINLLIGSTGIGKNYAMMKREKTKIITPLTSIVEQSGSSNDLYKNNIATWNQIKNMMINPSICKEWDLVIDEAHGIIFDYDYKYETIETLQQAIKLFNKVIFMSGTIKPEYFSNIKFETINKVTKADSTLKQIQTYFCKSKEDSIIRDLKNSERKSILLINDKAKGKYIGEQSGKKFLLVNADLKNEENVKDLFSKRIMGDYDCIIGTNSIVEGLSIIDELDEVDIFICEETDPDRIEQFTNRFRKIKKLKNVNYYIDSKSIKKINDNNIEKIIESAKELANALKNSFDIAQSNQQKNSFIKTYHINNELNVYIKNNDFYVNYNMIDHQSYVHRKEKSNNEFSYFMSRLFEYNFQIFLPIFDDYMSNANVDIKELKKIEKELTKANENKELSELKEYFENGVLPEIKGDTFLKYKIKIQDMRSKGLNNNDIPHVIDSIIEDRDYENKLLKDIEYNKTSCQYRDFVISEVNCLKFTHKNFDYIRSVDAKTIATNVVRMVLSKEFNNDIDLMITNSDWNSLISKKMSNGNDVSLNTSYDPLDTFFVKNTMASRVIKKYISLSDSTKITKSKERICAYRILHLSLTGLKLTI</sequence>
<feature type="coiled-coil region" evidence="1">
    <location>
        <begin position="715"/>
        <end position="745"/>
    </location>
</feature>
<reference evidence="2 3" key="1">
    <citation type="submission" date="2023-09" db="EMBL/GenBank/DDBJ databases">
        <title>Genomic Revisitation and Reclassification of the Genus Providencia.</title>
        <authorList>
            <person name="Dong X."/>
        </authorList>
    </citation>
    <scope>NUCLEOTIDE SEQUENCE [LARGE SCALE GENOMIC DNA]</scope>
    <source>
        <strain evidence="2 3">D4759</strain>
    </source>
</reference>
<keyword evidence="2" id="KW-0347">Helicase</keyword>